<evidence type="ECO:0008006" key="4">
    <source>
        <dbReference type="Google" id="ProtNLM"/>
    </source>
</evidence>
<dbReference type="PROSITE" id="PS51257">
    <property type="entry name" value="PROKAR_LIPOPROTEIN"/>
    <property type="match status" value="1"/>
</dbReference>
<dbReference type="AlphaFoldDB" id="A0A848IJ86"/>
<dbReference type="RefSeq" id="WP_169486716.1">
    <property type="nucleotide sequence ID" value="NZ_JABBGJ010000017.1"/>
</dbReference>
<dbReference type="EMBL" id="JABBGJ010000017">
    <property type="protein sequence ID" value="NML99753.1"/>
    <property type="molecule type" value="Genomic_DNA"/>
</dbReference>
<evidence type="ECO:0000256" key="1">
    <source>
        <dbReference type="SAM" id="SignalP"/>
    </source>
</evidence>
<reference evidence="2 3" key="1">
    <citation type="submission" date="2020-04" db="EMBL/GenBank/DDBJ databases">
        <title>Paraburkholderia sp. RP-4-7 isolated from soil.</title>
        <authorList>
            <person name="Dahal R.H."/>
        </authorList>
    </citation>
    <scope>NUCLEOTIDE SEQUENCE [LARGE SCALE GENOMIC DNA]</scope>
    <source>
        <strain evidence="2 3">RP-4-7</strain>
    </source>
</reference>
<dbReference type="Proteomes" id="UP000544134">
    <property type="component" value="Unassembled WGS sequence"/>
</dbReference>
<feature type="chain" id="PRO_5032691941" description="Lipoprotein" evidence="1">
    <location>
        <begin position="23"/>
        <end position="308"/>
    </location>
</feature>
<organism evidence="2 3">
    <name type="scientific">Paraburkholderia polaris</name>
    <dbReference type="NCBI Taxonomy" id="2728848"/>
    <lineage>
        <taxon>Bacteria</taxon>
        <taxon>Pseudomonadati</taxon>
        <taxon>Pseudomonadota</taxon>
        <taxon>Betaproteobacteria</taxon>
        <taxon>Burkholderiales</taxon>
        <taxon>Burkholderiaceae</taxon>
        <taxon>Paraburkholderia</taxon>
    </lineage>
</organism>
<sequence>MKKRNRISVGISIALVSAAMLAGCDRGHGSGSQQTSTSASATSADPDQAKKLALLNEISGVWNAEDNSGLWLLYYADNRFQSVLGDHFVPVTVGDVDVTNETVNLKLGGQSGESHIVTIRRIWDSSHTTFHLHTTLWDGSQTSLSFVRKVSADDLNRITQLASDSQPQSGQSTLASAVSAAQVPSSTPSAAVAAAPTSGTVQATSPGPAPDAAGATYETSFDCGTASTLAQYLICHDSTLAESDVDLEKPLELARTSARDQQAFADRIRKQWNYRESHCKDVACLTAWYQYENNVLTKIAQTGDVNAQ</sequence>
<protein>
    <recommendedName>
        <fullName evidence="4">Lipoprotein</fullName>
    </recommendedName>
</protein>
<feature type="signal peptide" evidence="1">
    <location>
        <begin position="1"/>
        <end position="22"/>
    </location>
</feature>
<gene>
    <name evidence="2" type="ORF">HHL24_17650</name>
</gene>
<name>A0A848IJ86_9BURK</name>
<proteinExistence type="predicted"/>
<keyword evidence="1" id="KW-0732">Signal</keyword>
<comment type="caution">
    <text evidence="2">The sequence shown here is derived from an EMBL/GenBank/DDBJ whole genome shotgun (WGS) entry which is preliminary data.</text>
</comment>
<evidence type="ECO:0000313" key="2">
    <source>
        <dbReference type="EMBL" id="NML99753.1"/>
    </source>
</evidence>
<accession>A0A848IJ86</accession>
<keyword evidence="3" id="KW-1185">Reference proteome</keyword>
<evidence type="ECO:0000313" key="3">
    <source>
        <dbReference type="Proteomes" id="UP000544134"/>
    </source>
</evidence>